<proteinExistence type="predicted"/>
<feature type="non-terminal residue" evidence="2">
    <location>
        <position position="302"/>
    </location>
</feature>
<evidence type="ECO:0000256" key="1">
    <source>
        <dbReference type="SAM" id="Phobius"/>
    </source>
</evidence>
<feature type="transmembrane region" description="Helical" evidence="1">
    <location>
        <begin position="103"/>
        <end position="130"/>
    </location>
</feature>
<keyword evidence="1" id="KW-0812">Transmembrane</keyword>
<reference evidence="2" key="1">
    <citation type="journal article" date="2020" name="mSystems">
        <title>Genome- and Community-Level Interaction Insights into Carbon Utilization and Element Cycling Functions of Hydrothermarchaeota in Hydrothermal Sediment.</title>
        <authorList>
            <person name="Zhou Z."/>
            <person name="Liu Y."/>
            <person name="Xu W."/>
            <person name="Pan J."/>
            <person name="Luo Z.H."/>
            <person name="Li M."/>
        </authorList>
    </citation>
    <scope>NUCLEOTIDE SEQUENCE [LARGE SCALE GENOMIC DNA]</scope>
    <source>
        <strain evidence="2">SpSt-1235</strain>
    </source>
</reference>
<feature type="transmembrane region" description="Helical" evidence="1">
    <location>
        <begin position="207"/>
        <end position="226"/>
    </location>
</feature>
<dbReference type="InterPro" id="IPR043742">
    <property type="entry name" value="DUF5687"/>
</dbReference>
<dbReference type="AlphaFoldDB" id="A0A7C2M7Y5"/>
<protein>
    <submittedName>
        <fullName evidence="2">Uncharacterized protein</fullName>
    </submittedName>
</protein>
<organism evidence="2">
    <name type="scientific">Salinimicrobium catena</name>
    <dbReference type="NCBI Taxonomy" id="390640"/>
    <lineage>
        <taxon>Bacteria</taxon>
        <taxon>Pseudomonadati</taxon>
        <taxon>Bacteroidota</taxon>
        <taxon>Flavobacteriia</taxon>
        <taxon>Flavobacteriales</taxon>
        <taxon>Flavobacteriaceae</taxon>
        <taxon>Salinimicrobium</taxon>
    </lineage>
</organism>
<keyword evidence="1" id="KW-1133">Transmembrane helix</keyword>
<evidence type="ECO:0000313" key="2">
    <source>
        <dbReference type="EMBL" id="HER40019.1"/>
    </source>
</evidence>
<feature type="transmembrane region" description="Helical" evidence="1">
    <location>
        <begin position="281"/>
        <end position="298"/>
    </location>
</feature>
<feature type="transmembrane region" description="Helical" evidence="1">
    <location>
        <begin position="174"/>
        <end position="195"/>
    </location>
</feature>
<dbReference type="Pfam" id="PF18940">
    <property type="entry name" value="DUF5687"/>
    <property type="match status" value="1"/>
</dbReference>
<gene>
    <name evidence="2" type="ORF">ENO10_02240</name>
</gene>
<feature type="transmembrane region" description="Helical" evidence="1">
    <location>
        <begin position="63"/>
        <end position="82"/>
    </location>
</feature>
<feature type="transmembrane region" description="Helical" evidence="1">
    <location>
        <begin position="142"/>
        <end position="162"/>
    </location>
</feature>
<feature type="transmembrane region" description="Helical" evidence="1">
    <location>
        <begin position="27"/>
        <end position="51"/>
    </location>
</feature>
<keyword evidence="1" id="KW-0472">Membrane</keyword>
<dbReference type="Proteomes" id="UP000885753">
    <property type="component" value="Unassembled WGS sequence"/>
</dbReference>
<accession>A0A7C2M7Y5</accession>
<comment type="caution">
    <text evidence="2">The sequence shown here is derived from an EMBL/GenBank/DDBJ whole genome shotgun (WGS) entry which is preliminary data.</text>
</comment>
<dbReference type="EMBL" id="DSEE01000164">
    <property type="protein sequence ID" value="HER40019.1"/>
    <property type="molecule type" value="Genomic_DNA"/>
</dbReference>
<sequence>MFKHFITLQWKAFVRSSSFGKSLGLKILMGFLALYFALLFLMLGLGLYPLLKEFYPGEEPLLMANQFLLSWFVLELVVRFMVQTLPVISIKPLLATPVPKKKVVDYVLVKSLFSFFNFLPLLVIIPFGIFTMYNSEMSTWSVMGWMVAVFALDLCVNYINFLLKKKFADNLKSLLPYVVLVAVFILLEYFGIFSISETFAFALDYVVENPLLALVPIIFLAGLYLWNRKVLESRFYLDESLRGKVQEVNTRDFGWTRKFGDIAPFLQLDLKLIWRNKRPRTLIFMSLILLGYGMIFYPEDNY</sequence>
<name>A0A7C2M7Y5_9FLAO</name>